<dbReference type="PIRSF" id="PIRSF018634">
    <property type="entry name" value="UCP018634"/>
    <property type="match status" value="1"/>
</dbReference>
<dbReference type="EMBL" id="QVRA01000005">
    <property type="protein sequence ID" value="RJG56014.1"/>
    <property type="molecule type" value="Genomic_DNA"/>
</dbReference>
<dbReference type="InterPro" id="IPR009387">
    <property type="entry name" value="HigB-2"/>
</dbReference>
<organism evidence="1 2">
    <name type="scientific">Sphingobium terrigena</name>
    <dbReference type="NCBI Taxonomy" id="2304063"/>
    <lineage>
        <taxon>Bacteria</taxon>
        <taxon>Pseudomonadati</taxon>
        <taxon>Pseudomonadota</taxon>
        <taxon>Alphaproteobacteria</taxon>
        <taxon>Sphingomonadales</taxon>
        <taxon>Sphingomonadaceae</taxon>
        <taxon>Sphingobium</taxon>
    </lineage>
</organism>
<evidence type="ECO:0000313" key="2">
    <source>
        <dbReference type="Proteomes" id="UP000283469"/>
    </source>
</evidence>
<keyword evidence="2" id="KW-1185">Reference proteome</keyword>
<comment type="caution">
    <text evidence="1">The sequence shown here is derived from an EMBL/GenBank/DDBJ whole genome shotgun (WGS) entry which is preliminary data.</text>
</comment>
<accession>A0A418YV24</accession>
<dbReference type="AlphaFoldDB" id="A0A418YV24"/>
<gene>
    <name evidence="1" type="ORF">D0Z70_07395</name>
</gene>
<proteinExistence type="predicted"/>
<protein>
    <submittedName>
        <fullName evidence="1">Type II toxin-antitoxin system RelE/ParE family toxin</fullName>
    </submittedName>
</protein>
<dbReference type="Pfam" id="PF06296">
    <property type="entry name" value="RelE"/>
    <property type="match status" value="1"/>
</dbReference>
<dbReference type="Proteomes" id="UP000283469">
    <property type="component" value="Unassembled WGS sequence"/>
</dbReference>
<evidence type="ECO:0000313" key="1">
    <source>
        <dbReference type="EMBL" id="RJG56014.1"/>
    </source>
</evidence>
<dbReference type="OrthoDB" id="9812066at2"/>
<name>A0A418YV24_9SPHN</name>
<reference evidence="1 2" key="1">
    <citation type="submission" date="2018-08" db="EMBL/GenBank/DDBJ databases">
        <title>Sphingobium sp. EO9.</title>
        <authorList>
            <person name="Park Y."/>
            <person name="Kim K.H."/>
            <person name="Jeon C.O."/>
        </authorList>
    </citation>
    <scope>NUCLEOTIDE SEQUENCE [LARGE SCALE GENOMIC DNA]</scope>
    <source>
        <strain evidence="1 2">EO9</strain>
    </source>
</reference>
<sequence>MARIFKNGWFERFARKERITDASLREAVERAESGLVDADLGGGVIKQRVARTGQGKSGGYRTLILFRQGDKAIFAFGFAKSAQANISKADLALLRNAASEVLEWSAGELDRLVALGTLVEIDDGNGDEE</sequence>